<dbReference type="STRING" id="105785.A0A2J7QRG0"/>
<protein>
    <recommendedName>
        <fullName evidence="3">HAT C-terminal dimerisation domain-containing protein</fullName>
    </recommendedName>
</protein>
<organism evidence="1 2">
    <name type="scientific">Cryptotermes secundus</name>
    <dbReference type="NCBI Taxonomy" id="105785"/>
    <lineage>
        <taxon>Eukaryota</taxon>
        <taxon>Metazoa</taxon>
        <taxon>Ecdysozoa</taxon>
        <taxon>Arthropoda</taxon>
        <taxon>Hexapoda</taxon>
        <taxon>Insecta</taxon>
        <taxon>Pterygota</taxon>
        <taxon>Neoptera</taxon>
        <taxon>Polyneoptera</taxon>
        <taxon>Dictyoptera</taxon>
        <taxon>Blattodea</taxon>
        <taxon>Blattoidea</taxon>
        <taxon>Termitoidae</taxon>
        <taxon>Kalotermitidae</taxon>
        <taxon>Cryptotermitinae</taxon>
        <taxon>Cryptotermes</taxon>
    </lineage>
</organism>
<evidence type="ECO:0008006" key="3">
    <source>
        <dbReference type="Google" id="ProtNLM"/>
    </source>
</evidence>
<dbReference type="PANTHER" id="PTHR45913:SF19">
    <property type="entry name" value="LOW QUALITY PROTEIN: ZINC FINGER BED DOMAIN-CONTAINING PROTEIN 5-LIKE"/>
    <property type="match status" value="1"/>
</dbReference>
<evidence type="ECO:0000313" key="1">
    <source>
        <dbReference type="EMBL" id="PNF31181.1"/>
    </source>
</evidence>
<evidence type="ECO:0000313" key="2">
    <source>
        <dbReference type="Proteomes" id="UP000235965"/>
    </source>
</evidence>
<comment type="caution">
    <text evidence="1">The sequence shown here is derived from an EMBL/GenBank/DDBJ whole genome shotgun (WGS) entry which is preliminary data.</text>
</comment>
<dbReference type="AlphaFoldDB" id="A0A2J7QRG0"/>
<keyword evidence="2" id="KW-1185">Reference proteome</keyword>
<proteinExistence type="predicted"/>
<accession>A0A2J7QRG0</accession>
<dbReference type="Proteomes" id="UP000235965">
    <property type="component" value="Unassembled WGS sequence"/>
</dbReference>
<reference evidence="1 2" key="1">
    <citation type="submission" date="2017-12" db="EMBL/GenBank/DDBJ databases">
        <title>Hemimetabolous genomes reveal molecular basis of termite eusociality.</title>
        <authorList>
            <person name="Harrison M.C."/>
            <person name="Jongepier E."/>
            <person name="Robertson H.M."/>
            <person name="Arning N."/>
            <person name="Bitard-Feildel T."/>
            <person name="Chao H."/>
            <person name="Childers C.P."/>
            <person name="Dinh H."/>
            <person name="Doddapaneni H."/>
            <person name="Dugan S."/>
            <person name="Gowin J."/>
            <person name="Greiner C."/>
            <person name="Han Y."/>
            <person name="Hu H."/>
            <person name="Hughes D.S.T."/>
            <person name="Huylmans A.-K."/>
            <person name="Kemena C."/>
            <person name="Kremer L.P.M."/>
            <person name="Lee S.L."/>
            <person name="Lopez-Ezquerra A."/>
            <person name="Mallet L."/>
            <person name="Monroy-Kuhn J.M."/>
            <person name="Moser A."/>
            <person name="Murali S.C."/>
            <person name="Muzny D.M."/>
            <person name="Otani S."/>
            <person name="Piulachs M.-D."/>
            <person name="Poelchau M."/>
            <person name="Qu J."/>
            <person name="Schaub F."/>
            <person name="Wada-Katsumata A."/>
            <person name="Worley K.C."/>
            <person name="Xie Q."/>
            <person name="Ylla G."/>
            <person name="Poulsen M."/>
            <person name="Gibbs R.A."/>
            <person name="Schal C."/>
            <person name="Richards S."/>
            <person name="Belles X."/>
            <person name="Korb J."/>
            <person name="Bornberg-Bauer E."/>
        </authorList>
    </citation>
    <scope>NUCLEOTIDE SEQUENCE [LARGE SCALE GENOMIC DNA]</scope>
    <source>
        <tissue evidence="1">Whole body</tissue>
    </source>
</reference>
<dbReference type="InParanoid" id="A0A2J7QRG0"/>
<gene>
    <name evidence="1" type="ORF">B7P43_G14950</name>
</gene>
<name>A0A2J7QRG0_9NEOP</name>
<dbReference type="OrthoDB" id="1101576at2759"/>
<dbReference type="PANTHER" id="PTHR45913">
    <property type="entry name" value="EPM2A-INTERACTING PROTEIN 1"/>
    <property type="match status" value="1"/>
</dbReference>
<dbReference type="EMBL" id="NEVH01011896">
    <property type="protein sequence ID" value="PNF31181.1"/>
    <property type="molecule type" value="Genomic_DNA"/>
</dbReference>
<sequence length="266" mass="31177">MLFFSDSQWLSRGKVLKRMFKLRHEVFCFFLMGKITHWHSFSNKDFLLKMAYLTDIFEKLNILNTSLQGNEATVLSWNDKVKAFMRKLELWRNSMESDMLDMFPTLVSMVQDTDNPVLPMDIKSCLLEHLIMLKVHFKKYFCNDFDEFNWIKNPFENAPGPSLKVNEQEQLIDLTSDTSLKSKFKELSLLELDTYWQGIPNFEPKSIEDPDSFHNNLCETGFCALAAIKSKYHSRLNIAKEVRVAISDITPRFDKLCSRKQAHPSH</sequence>